<dbReference type="Pfam" id="PF11185">
    <property type="entry name" value="DUF2971"/>
    <property type="match status" value="1"/>
</dbReference>
<accession>A0A2X0QYQ9</accession>
<dbReference type="InterPro" id="IPR021352">
    <property type="entry name" value="DUF2971"/>
</dbReference>
<dbReference type="PANTHER" id="PTHR45088:SF1">
    <property type="entry name" value="OS04G0476000 PROTEIN"/>
    <property type="match status" value="1"/>
</dbReference>
<name>A0A2X0QYQ9_9PROT</name>
<dbReference type="Pfam" id="PF08238">
    <property type="entry name" value="Sel1"/>
    <property type="match status" value="4"/>
</dbReference>
<gene>
    <name evidence="2" type="ORF">NITFAB_2403</name>
</gene>
<proteinExistence type="predicted"/>
<feature type="region of interest" description="Disordered" evidence="1">
    <location>
        <begin position="343"/>
        <end position="364"/>
    </location>
</feature>
<sequence>MHNLAVAYRKGEGTEADPVQFFEWMKRAAEAGQADAMFNLAVAYRKGEGTDVDPVQFFEWTKRAAEAGQAQAMHNLAVAYRKEVGTAADPVQSFEWTKRAAEAGQAQDMYNLARAYLRGEGIPVDVKEYFTWVKEAAECRHMHASMLNHAYSVLRDGKVNPTDILLSNIDELLIAVNQIKQRHILDDGSYSANPNPGSNSENTGPEIAHFTNFQTLEKMLPAKQGNPFLLPDHHFRLYNAEYLNDPHEGCRIFQYMKAHPKFGELYLKLFNNLDTESAVSFLHEDLAVYICSCTLCSDRLDLWRAYGNNGDGVCIVTPLSAFEDNMESSYAFVEYLKETHKSEGGLQAETGTEKSEAARESSGQLSQTVPRLLYRVKYQDDEISAAIEDLQGPLQEIVEFMEKVKDKSQLKAIQKCVIFLISDILYLYKNKEYQNEEEVRMVFAATIGHSMLELDEQNPGRLFMRTDGFLFTQPGSQIIIGPRVKEKRAVELNLKFRLNRHGFKDTRVMQSKVAYR</sequence>
<dbReference type="SMART" id="SM00671">
    <property type="entry name" value="SEL1"/>
    <property type="match status" value="4"/>
</dbReference>
<dbReference type="SUPFAM" id="SSF81901">
    <property type="entry name" value="HCP-like"/>
    <property type="match status" value="1"/>
</dbReference>
<evidence type="ECO:0000313" key="2">
    <source>
        <dbReference type="EMBL" id="SPS06810.1"/>
    </source>
</evidence>
<reference evidence="2" key="1">
    <citation type="submission" date="2018-05" db="EMBL/GenBank/DDBJ databases">
        <authorList>
            <person name="Lanie J.A."/>
            <person name="Ng W.-L."/>
            <person name="Kazmierczak K.M."/>
            <person name="Andrzejewski T.M."/>
            <person name="Davidsen T.M."/>
            <person name="Wayne K.J."/>
            <person name="Tettelin H."/>
            <person name="Glass J.I."/>
            <person name="Rusch D."/>
            <person name="Podicherti R."/>
            <person name="Tsui H.-C.T."/>
            <person name="Winkler M.E."/>
        </authorList>
    </citation>
    <scope>NUCLEOTIDE SEQUENCE</scope>
    <source>
        <strain evidence="2">KNB</strain>
    </source>
</reference>
<dbReference type="InterPro" id="IPR011990">
    <property type="entry name" value="TPR-like_helical_dom_sf"/>
</dbReference>
<organism evidence="2">
    <name type="scientific">Candidatus Nitrotoga fabula</name>
    <dbReference type="NCBI Taxonomy" id="2182327"/>
    <lineage>
        <taxon>Bacteria</taxon>
        <taxon>Pseudomonadati</taxon>
        <taxon>Pseudomonadota</taxon>
        <taxon>Betaproteobacteria</taxon>
        <taxon>Nitrosomonadales</taxon>
        <taxon>Gallionellaceae</taxon>
        <taxon>Candidatus Nitrotoga</taxon>
    </lineage>
</organism>
<dbReference type="Gene3D" id="1.25.40.10">
    <property type="entry name" value="Tetratricopeptide repeat domain"/>
    <property type="match status" value="1"/>
</dbReference>
<dbReference type="InterPro" id="IPR053301">
    <property type="entry name" value="F-box_motif"/>
</dbReference>
<dbReference type="InterPro" id="IPR006597">
    <property type="entry name" value="Sel1-like"/>
</dbReference>
<dbReference type="AlphaFoldDB" id="A0A2X0QYQ9"/>
<dbReference type="EMBL" id="LS423452">
    <property type="protein sequence ID" value="SPS06810.1"/>
    <property type="molecule type" value="Genomic_DNA"/>
</dbReference>
<dbReference type="PANTHER" id="PTHR45088">
    <property type="entry name" value="OSJNBA0022H21.17 PROTEIN"/>
    <property type="match status" value="1"/>
</dbReference>
<evidence type="ECO:0000256" key="1">
    <source>
        <dbReference type="SAM" id="MobiDB-lite"/>
    </source>
</evidence>
<evidence type="ECO:0008006" key="3">
    <source>
        <dbReference type="Google" id="ProtNLM"/>
    </source>
</evidence>
<protein>
    <recommendedName>
        <fullName evidence="3">Sel1 domain protein repeat-containing protein</fullName>
    </recommendedName>
</protein>